<evidence type="ECO:0000259" key="12">
    <source>
        <dbReference type="PROSITE" id="PS50089"/>
    </source>
</evidence>
<dbReference type="Gene3D" id="3.30.40.10">
    <property type="entry name" value="Zinc/RING finger domain, C3HC4 (zinc finger)"/>
    <property type="match status" value="1"/>
</dbReference>
<feature type="compositionally biased region" description="Basic and acidic residues" evidence="11">
    <location>
        <begin position="180"/>
        <end position="192"/>
    </location>
</feature>
<evidence type="ECO:0000256" key="6">
    <source>
        <dbReference type="ARBA" id="ARBA00022833"/>
    </source>
</evidence>
<evidence type="ECO:0000256" key="9">
    <source>
        <dbReference type="ARBA" id="ARBA00023306"/>
    </source>
</evidence>
<keyword evidence="2" id="KW-0479">Metal-binding</keyword>
<organism evidence="13 14">
    <name type="scientific">Araneus ventricosus</name>
    <name type="common">Orbweaver spider</name>
    <name type="synonym">Epeira ventricosa</name>
    <dbReference type="NCBI Taxonomy" id="182803"/>
    <lineage>
        <taxon>Eukaryota</taxon>
        <taxon>Metazoa</taxon>
        <taxon>Ecdysozoa</taxon>
        <taxon>Arthropoda</taxon>
        <taxon>Chelicerata</taxon>
        <taxon>Arachnida</taxon>
        <taxon>Araneae</taxon>
        <taxon>Araneomorphae</taxon>
        <taxon>Entelegynae</taxon>
        <taxon>Araneoidea</taxon>
        <taxon>Araneidae</taxon>
        <taxon>Araneus</taxon>
    </lineage>
</organism>
<feature type="region of interest" description="Disordered" evidence="11">
    <location>
        <begin position="1"/>
        <end position="39"/>
    </location>
</feature>
<evidence type="ECO:0000313" key="14">
    <source>
        <dbReference type="Proteomes" id="UP000499080"/>
    </source>
</evidence>
<dbReference type="PROSITE" id="PS00518">
    <property type="entry name" value="ZF_RING_1"/>
    <property type="match status" value="1"/>
</dbReference>
<evidence type="ECO:0000256" key="10">
    <source>
        <dbReference type="PROSITE-ProRule" id="PRU00175"/>
    </source>
</evidence>
<dbReference type="GO" id="GO:0004842">
    <property type="term" value="F:ubiquitin-protein transferase activity"/>
    <property type="evidence" value="ECO:0007669"/>
    <property type="project" value="TreeGrafter"/>
</dbReference>
<keyword evidence="8" id="KW-0539">Nucleus</keyword>
<keyword evidence="3" id="KW-0677">Repeat</keyword>
<dbReference type="GO" id="GO:0000724">
    <property type="term" value="P:double-strand break repair via homologous recombination"/>
    <property type="evidence" value="ECO:0007669"/>
    <property type="project" value="TreeGrafter"/>
</dbReference>
<evidence type="ECO:0000256" key="3">
    <source>
        <dbReference type="ARBA" id="ARBA00022737"/>
    </source>
</evidence>
<feature type="region of interest" description="Disordered" evidence="11">
    <location>
        <begin position="354"/>
        <end position="373"/>
    </location>
</feature>
<comment type="caution">
    <text evidence="13">The sequence shown here is derived from an EMBL/GenBank/DDBJ whole genome shotgun (WGS) entry which is preliminary data.</text>
</comment>
<dbReference type="Pfam" id="PF00097">
    <property type="entry name" value="zf-C3HC4"/>
    <property type="match status" value="1"/>
</dbReference>
<evidence type="ECO:0000256" key="2">
    <source>
        <dbReference type="ARBA" id="ARBA00022723"/>
    </source>
</evidence>
<sequence>MPAQVSSSSSDAGSKLRGPSQNNPRVSSNGTFEETTSHNRMKSMTENVVECVNAILKTLECSICLELLKTPVSTGCGHYFCRFCITETLQSNYRMPCPLCKKSFTRRGIQDAYQRRSILVAAKKLADVCETFADVKFFNKECSRSEVEDKIMPTLTFLENQSNATEKATRTSVGRKRKSNEKEKDAALKETNDPSPVLEKIGTNTTDVEPLKDAQGDSSDDEAIPTSNKRCRQSVEDSDSDGLPDIKTLFQYSSVPNVSDEHSSDAKNLPVLPILVAPKTLYFETNKNLYSKQDINSVSKNISSATKTNIKDSISISPKKNKSDIQNVNESSKQQIKTCESNCLKIVRKRRFNSQNLKEKNKSNPLRNKTNELNIDDTTNNNINIALNVIEEVDKNINSLALEKTDEAEGNKEMIKENYQTKDGDLFSSPLRAVCNKSDLKNVSPKKRTKTPKSGRKNYPASSSEEEERLIAKLNDAEKFELTISKNTIPSTVLVNNSKECYNLNEINIPELKETEKTIDDDKKASQSDDIADTAISVQTVASPETSKAELVSRSPGWSKVKQVGKDFRIKKFSKLSVEKNSSHSCPTEMTSAEQTKQNTSPSESLGTPRFKKLPYCDITKDIHSEEFSRNSEATKISKNSSLENEVTGDKQSINCHEQMSDGEKRIEKTAVTSELGKYDHNSLAKKNSQMDCQTEINLHSAVNENRVALEESREVNKNRKDNITTVLSNDCSLLERHNLTSTIPVNNHILPDFQLFSISDSRNGTFKSIQNNIFNTGIDYEGEDICMNGEENMEVDNFSANEHLKQPENEASCIDVLEKKIPIQTLSDADLCNEVNNPYQINVNSNFQHQYNEFEPCYVDSVLPSEKSFLKPDLKILPSATMIKENKLLSKISKISKCEITATKSIFDKDENVYYTEHSQQTSQRLLEFCNDGQRKQNSFTGSVAALDVPFYYAPNTQGIVAKRNSWYNQVEKFNPVKFGLGPQNTEKTKVLKRTCLTLDEIQEAFASSNMSGTAETICSLPFSNDFRLRVCVSEETLNISVLKVVDSEFDSPNIIQVRKTVAEKNIQTSNNNSPVEILPSSNVASDSSQPDQGSSKMKNNIFPYLSKYFPDSESADQPCSDVRQSLLDNSEIIPFQGSKQSLNKNEDGNRFHLEEEAENDFHKNDISLHMGNNAFSLEAVNKDENNKTETNEGNEEMCVAMEGKTDTDIPILNDSSESLPPTLPYLGSKQNSIEGKKNDTHLTEDIIEPIGEVPEKNVLSSVKIVELTDSKLDEKLEKPNRFDKTNQFSKPEQNELSDDEENINFDELISYQKTSITSPNNIEINYSDGLSSDPAMAFAAQLIAPLKNIAAKMNSAGNNNIKKQAKGKISEVLNSREKRPLQEFEELVFNLSKNSANDTSINKSSRLSLKSKRTAKKFKRIKRIDSDDDSDSAHSSKDELCAAKDSLPEDKMEDVQVASSKVKELTCESLQEQSTLNSFLSEDITSKDPNQLAKEVEVLDKEIYSVVEQLKQCAKAQKVDLLSLAAEVGLDASPNLGSFELIKLIQSSADYEQETFKDILKAVTSARIQKEGKEREENEFLLKKMELEMEVKKIESTTGERVKSSLDVHHPIQKFNPEVGDISLYLTLIERQVKRAKVPEELWVSHLIGLLPSNMAQLIARELEEVIEDYEQVKQILLKQYKFSAEMFRQMFTKHSKNAHGTWKDFVERTKNIFPRMD</sequence>
<dbReference type="GO" id="GO:0008270">
    <property type="term" value="F:zinc ion binding"/>
    <property type="evidence" value="ECO:0007669"/>
    <property type="project" value="UniProtKB-KW"/>
</dbReference>
<keyword evidence="14" id="KW-1185">Reference proteome</keyword>
<dbReference type="CDD" id="cd16498">
    <property type="entry name" value="RING-HC_BRCA1"/>
    <property type="match status" value="1"/>
</dbReference>
<comment type="subcellular location">
    <subcellularLocation>
        <location evidence="1">Nucleus</location>
    </subcellularLocation>
</comment>
<feature type="region of interest" description="Disordered" evidence="11">
    <location>
        <begin position="162"/>
        <end position="245"/>
    </location>
</feature>
<feature type="region of interest" description="Disordered" evidence="11">
    <location>
        <begin position="581"/>
        <end position="609"/>
    </location>
</feature>
<feature type="region of interest" description="Disordered" evidence="11">
    <location>
        <begin position="438"/>
        <end position="467"/>
    </location>
</feature>
<feature type="compositionally biased region" description="Polar residues" evidence="11">
    <location>
        <begin position="162"/>
        <end position="172"/>
    </location>
</feature>
<dbReference type="Proteomes" id="UP000499080">
    <property type="component" value="Unassembled WGS sequence"/>
</dbReference>
<evidence type="ECO:0000256" key="8">
    <source>
        <dbReference type="ARBA" id="ARBA00023242"/>
    </source>
</evidence>
<dbReference type="InterPro" id="IPR001841">
    <property type="entry name" value="Znf_RING"/>
</dbReference>
<feature type="compositionally biased region" description="Low complexity" evidence="11">
    <location>
        <begin position="1"/>
        <end position="10"/>
    </location>
</feature>
<dbReference type="GO" id="GO:0031436">
    <property type="term" value="C:BRCA1-BARD1 complex"/>
    <property type="evidence" value="ECO:0007669"/>
    <property type="project" value="TreeGrafter"/>
</dbReference>
<keyword evidence="7" id="KW-0234">DNA repair</keyword>
<dbReference type="GO" id="GO:0070531">
    <property type="term" value="C:BRCA1-A complex"/>
    <property type="evidence" value="ECO:0007669"/>
    <property type="project" value="TreeGrafter"/>
</dbReference>
<protein>
    <recommendedName>
        <fullName evidence="12">RING-type domain-containing protein</fullName>
    </recommendedName>
</protein>
<feature type="region of interest" description="Disordered" evidence="11">
    <location>
        <begin position="630"/>
        <end position="650"/>
    </location>
</feature>
<feature type="domain" description="RING-type" evidence="12">
    <location>
        <begin position="61"/>
        <end position="101"/>
    </location>
</feature>
<evidence type="ECO:0000256" key="11">
    <source>
        <dbReference type="SAM" id="MobiDB-lite"/>
    </source>
</evidence>
<dbReference type="InterPro" id="IPR018957">
    <property type="entry name" value="Znf_C3HC4_RING-type"/>
</dbReference>
<proteinExistence type="predicted"/>
<keyword evidence="5 10" id="KW-0863">Zinc-finger</keyword>
<dbReference type="PANTHER" id="PTHR13763:SF0">
    <property type="entry name" value="BREAST CANCER TYPE 1 SUSCEPTIBILITY PROTEIN"/>
    <property type="match status" value="1"/>
</dbReference>
<dbReference type="EMBL" id="BGPR01000457">
    <property type="protein sequence ID" value="GBM21282.1"/>
    <property type="molecule type" value="Genomic_DNA"/>
</dbReference>
<evidence type="ECO:0000256" key="4">
    <source>
        <dbReference type="ARBA" id="ARBA00022763"/>
    </source>
</evidence>
<feature type="compositionally biased region" description="Polar residues" evidence="11">
    <location>
        <begin position="583"/>
        <end position="606"/>
    </location>
</feature>
<feature type="region of interest" description="Disordered" evidence="11">
    <location>
        <begin position="313"/>
        <end position="332"/>
    </location>
</feature>
<feature type="compositionally biased region" description="Polar residues" evidence="11">
    <location>
        <begin position="19"/>
        <end position="34"/>
    </location>
</feature>
<feature type="region of interest" description="Disordered" evidence="11">
    <location>
        <begin position="1068"/>
        <end position="1099"/>
    </location>
</feature>
<dbReference type="InterPro" id="IPR031099">
    <property type="entry name" value="BRCA1-associated"/>
</dbReference>
<feature type="region of interest" description="Disordered" evidence="11">
    <location>
        <begin position="1426"/>
        <end position="1448"/>
    </location>
</feature>
<feature type="compositionally biased region" description="Basic residues" evidence="11">
    <location>
        <begin position="444"/>
        <end position="456"/>
    </location>
</feature>
<accession>A0A4Y2DWJ6</accession>
<dbReference type="InterPro" id="IPR017907">
    <property type="entry name" value="Znf_RING_CS"/>
</dbReference>
<dbReference type="OrthoDB" id="6426450at2759"/>
<keyword evidence="9" id="KW-0131">Cell cycle</keyword>
<evidence type="ECO:0000313" key="13">
    <source>
        <dbReference type="EMBL" id="GBM21282.1"/>
    </source>
</evidence>
<evidence type="ECO:0000256" key="1">
    <source>
        <dbReference type="ARBA" id="ARBA00004123"/>
    </source>
</evidence>
<keyword evidence="6" id="KW-0862">Zinc</keyword>
<dbReference type="InterPro" id="IPR013083">
    <property type="entry name" value="Znf_RING/FYVE/PHD"/>
</dbReference>
<reference evidence="13 14" key="1">
    <citation type="journal article" date="2019" name="Sci. Rep.">
        <title>Orb-weaving spider Araneus ventricosus genome elucidates the spidroin gene catalogue.</title>
        <authorList>
            <person name="Kono N."/>
            <person name="Nakamura H."/>
            <person name="Ohtoshi R."/>
            <person name="Moran D.A.P."/>
            <person name="Shinohara A."/>
            <person name="Yoshida Y."/>
            <person name="Fujiwara M."/>
            <person name="Mori M."/>
            <person name="Tomita M."/>
            <person name="Arakawa K."/>
        </authorList>
    </citation>
    <scope>NUCLEOTIDE SEQUENCE [LARGE SCALE GENOMIC DNA]</scope>
</reference>
<gene>
    <name evidence="13" type="ORF">AVEN_149868_1</name>
</gene>
<feature type="compositionally biased region" description="Basic and acidic residues" evidence="11">
    <location>
        <begin position="1433"/>
        <end position="1448"/>
    </location>
</feature>
<dbReference type="GO" id="GO:0045944">
    <property type="term" value="P:positive regulation of transcription by RNA polymerase II"/>
    <property type="evidence" value="ECO:0007669"/>
    <property type="project" value="TreeGrafter"/>
</dbReference>
<keyword evidence="4" id="KW-0227">DNA damage</keyword>
<dbReference type="PROSITE" id="PS50089">
    <property type="entry name" value="ZF_RING_2"/>
    <property type="match status" value="1"/>
</dbReference>
<evidence type="ECO:0000256" key="7">
    <source>
        <dbReference type="ARBA" id="ARBA00023204"/>
    </source>
</evidence>
<dbReference type="PANTHER" id="PTHR13763">
    <property type="entry name" value="BREAST CANCER TYPE 1 SUSCEPTIBILITY PROTEIN BRCA1"/>
    <property type="match status" value="1"/>
</dbReference>
<dbReference type="SMART" id="SM00184">
    <property type="entry name" value="RING"/>
    <property type="match status" value="1"/>
</dbReference>
<feature type="compositionally biased region" description="Polar residues" evidence="11">
    <location>
        <begin position="631"/>
        <end position="650"/>
    </location>
</feature>
<evidence type="ECO:0000256" key="5">
    <source>
        <dbReference type="ARBA" id="ARBA00022771"/>
    </source>
</evidence>
<name>A0A4Y2DWJ6_ARAVE</name>
<dbReference type="SUPFAM" id="SSF57850">
    <property type="entry name" value="RING/U-box"/>
    <property type="match status" value="1"/>
</dbReference>